<feature type="transmembrane region" description="Helical" evidence="9">
    <location>
        <begin position="472"/>
        <end position="493"/>
    </location>
</feature>
<feature type="transmembrane region" description="Helical" evidence="9">
    <location>
        <begin position="403"/>
        <end position="431"/>
    </location>
</feature>
<feature type="transmembrane region" description="Helical" evidence="9">
    <location>
        <begin position="372"/>
        <end position="397"/>
    </location>
</feature>
<evidence type="ECO:0000256" key="3">
    <source>
        <dbReference type="ARBA" id="ARBA00022448"/>
    </source>
</evidence>
<evidence type="ECO:0000256" key="6">
    <source>
        <dbReference type="ARBA" id="ARBA00023136"/>
    </source>
</evidence>
<protein>
    <submittedName>
        <fullName evidence="11">Sugar transporter</fullName>
    </submittedName>
</protein>
<dbReference type="PRINTS" id="PR00171">
    <property type="entry name" value="SUGRTRNSPORT"/>
</dbReference>
<dbReference type="PROSITE" id="PS00216">
    <property type="entry name" value="SUGAR_TRANSPORT_1"/>
    <property type="match status" value="1"/>
</dbReference>
<feature type="transmembrane region" description="Helical" evidence="9">
    <location>
        <begin position="73"/>
        <end position="94"/>
    </location>
</feature>
<dbReference type="EMBL" id="MU004401">
    <property type="protein sequence ID" value="KAF2652454.1"/>
    <property type="molecule type" value="Genomic_DNA"/>
</dbReference>
<reference evidence="11" key="1">
    <citation type="journal article" date="2020" name="Stud. Mycol.">
        <title>101 Dothideomycetes genomes: a test case for predicting lifestyles and emergence of pathogens.</title>
        <authorList>
            <person name="Haridas S."/>
            <person name="Albert R."/>
            <person name="Binder M."/>
            <person name="Bloem J."/>
            <person name="Labutti K."/>
            <person name="Salamov A."/>
            <person name="Andreopoulos B."/>
            <person name="Baker S."/>
            <person name="Barry K."/>
            <person name="Bills G."/>
            <person name="Bluhm B."/>
            <person name="Cannon C."/>
            <person name="Castanera R."/>
            <person name="Culley D."/>
            <person name="Daum C."/>
            <person name="Ezra D."/>
            <person name="Gonzalez J."/>
            <person name="Henrissat B."/>
            <person name="Kuo A."/>
            <person name="Liang C."/>
            <person name="Lipzen A."/>
            <person name="Lutzoni F."/>
            <person name="Magnuson J."/>
            <person name="Mondo S."/>
            <person name="Nolan M."/>
            <person name="Ohm R."/>
            <person name="Pangilinan J."/>
            <person name="Park H.-J."/>
            <person name="Ramirez L."/>
            <person name="Alfaro M."/>
            <person name="Sun H."/>
            <person name="Tritt A."/>
            <person name="Yoshinaga Y."/>
            <person name="Zwiers L.-H."/>
            <person name="Turgeon B."/>
            <person name="Goodwin S."/>
            <person name="Spatafora J."/>
            <person name="Crous P."/>
            <person name="Grigoriev I."/>
        </authorList>
    </citation>
    <scope>NUCLEOTIDE SEQUENCE</scope>
    <source>
        <strain evidence="11">CBS 122681</strain>
    </source>
</reference>
<feature type="transmembrane region" description="Helical" evidence="9">
    <location>
        <begin position="443"/>
        <end position="460"/>
    </location>
</feature>
<gene>
    <name evidence="11" type="ORF">K491DRAFT_760326</name>
</gene>
<organism evidence="11 12">
    <name type="scientific">Lophiostoma macrostomum CBS 122681</name>
    <dbReference type="NCBI Taxonomy" id="1314788"/>
    <lineage>
        <taxon>Eukaryota</taxon>
        <taxon>Fungi</taxon>
        <taxon>Dikarya</taxon>
        <taxon>Ascomycota</taxon>
        <taxon>Pezizomycotina</taxon>
        <taxon>Dothideomycetes</taxon>
        <taxon>Pleosporomycetidae</taxon>
        <taxon>Pleosporales</taxon>
        <taxon>Lophiostomataceae</taxon>
        <taxon>Lophiostoma</taxon>
    </lineage>
</organism>
<keyword evidence="4 9" id="KW-0812">Transmembrane</keyword>
<accession>A0A6A6T1P6</accession>
<dbReference type="InterPro" id="IPR005829">
    <property type="entry name" value="Sugar_transporter_CS"/>
</dbReference>
<dbReference type="NCBIfam" id="TIGR00879">
    <property type="entry name" value="SP"/>
    <property type="match status" value="1"/>
</dbReference>
<dbReference type="AlphaFoldDB" id="A0A6A6T1P6"/>
<keyword evidence="5 9" id="KW-1133">Transmembrane helix</keyword>
<dbReference type="PROSITE" id="PS50850">
    <property type="entry name" value="MFS"/>
    <property type="match status" value="1"/>
</dbReference>
<keyword evidence="11" id="KW-0762">Sugar transport</keyword>
<evidence type="ECO:0000256" key="9">
    <source>
        <dbReference type="SAM" id="Phobius"/>
    </source>
</evidence>
<evidence type="ECO:0000256" key="2">
    <source>
        <dbReference type="ARBA" id="ARBA00010992"/>
    </source>
</evidence>
<comment type="similarity">
    <text evidence="2 7">Belongs to the major facilitator superfamily. Sugar transporter (TC 2.A.1.1) family.</text>
</comment>
<dbReference type="Gene3D" id="1.20.1250.20">
    <property type="entry name" value="MFS general substrate transporter like domains"/>
    <property type="match status" value="1"/>
</dbReference>
<evidence type="ECO:0000256" key="5">
    <source>
        <dbReference type="ARBA" id="ARBA00022989"/>
    </source>
</evidence>
<evidence type="ECO:0000259" key="10">
    <source>
        <dbReference type="PROSITE" id="PS50850"/>
    </source>
</evidence>
<evidence type="ECO:0000256" key="4">
    <source>
        <dbReference type="ARBA" id="ARBA00022692"/>
    </source>
</evidence>
<evidence type="ECO:0000256" key="8">
    <source>
        <dbReference type="SAM" id="MobiDB-lite"/>
    </source>
</evidence>
<evidence type="ECO:0000256" key="1">
    <source>
        <dbReference type="ARBA" id="ARBA00004141"/>
    </source>
</evidence>
<dbReference type="PANTHER" id="PTHR48022">
    <property type="entry name" value="PLASTIDIC GLUCOSE TRANSPORTER 4"/>
    <property type="match status" value="1"/>
</dbReference>
<keyword evidence="6 9" id="KW-0472">Membrane</keyword>
<keyword evidence="3 7" id="KW-0813">Transport</keyword>
<dbReference type="GO" id="GO:0016020">
    <property type="term" value="C:membrane"/>
    <property type="evidence" value="ECO:0007669"/>
    <property type="project" value="UniProtKB-SubCell"/>
</dbReference>
<evidence type="ECO:0000256" key="7">
    <source>
        <dbReference type="RuleBase" id="RU003346"/>
    </source>
</evidence>
<dbReference type="SUPFAM" id="SSF103473">
    <property type="entry name" value="MFS general substrate transporter"/>
    <property type="match status" value="1"/>
</dbReference>
<dbReference type="InterPro" id="IPR036259">
    <property type="entry name" value="MFS_trans_sf"/>
</dbReference>
<feature type="region of interest" description="Disordered" evidence="8">
    <location>
        <begin position="1"/>
        <end position="45"/>
    </location>
</feature>
<dbReference type="PANTHER" id="PTHR48022:SF26">
    <property type="entry name" value="MAJOR FACILITATOR SUPERFAMILY (MFS) PROFILE DOMAIN-CONTAINING PROTEIN-RELATED"/>
    <property type="match status" value="1"/>
</dbReference>
<dbReference type="GO" id="GO:0005351">
    <property type="term" value="F:carbohydrate:proton symporter activity"/>
    <property type="evidence" value="ECO:0007669"/>
    <property type="project" value="TreeGrafter"/>
</dbReference>
<feature type="domain" description="Major facilitator superfamily (MFS) profile" evidence="10">
    <location>
        <begin position="63"/>
        <end position="497"/>
    </location>
</feature>
<dbReference type="InterPro" id="IPR020846">
    <property type="entry name" value="MFS_dom"/>
</dbReference>
<dbReference type="Proteomes" id="UP000799324">
    <property type="component" value="Unassembled WGS sequence"/>
</dbReference>
<dbReference type="InterPro" id="IPR003663">
    <property type="entry name" value="Sugar/inositol_transpt"/>
</dbReference>
<dbReference type="InterPro" id="IPR050360">
    <property type="entry name" value="MFS_Sugar_Transporters"/>
</dbReference>
<feature type="transmembrane region" description="Helical" evidence="9">
    <location>
        <begin position="131"/>
        <end position="150"/>
    </location>
</feature>
<dbReference type="Pfam" id="PF00083">
    <property type="entry name" value="Sugar_tr"/>
    <property type="match status" value="1"/>
</dbReference>
<dbReference type="OrthoDB" id="6339427at2759"/>
<feature type="transmembrane region" description="Helical" evidence="9">
    <location>
        <begin position="195"/>
        <end position="213"/>
    </location>
</feature>
<keyword evidence="12" id="KW-1185">Reference proteome</keyword>
<evidence type="ECO:0000313" key="11">
    <source>
        <dbReference type="EMBL" id="KAF2652454.1"/>
    </source>
</evidence>
<dbReference type="FunFam" id="1.20.1250.20:FF:000134">
    <property type="entry name" value="MFS sugar transporter protein"/>
    <property type="match status" value="1"/>
</dbReference>
<comment type="subcellular location">
    <subcellularLocation>
        <location evidence="1">Membrane</location>
        <topology evidence="1">Multi-pass membrane protein</topology>
    </subcellularLocation>
</comment>
<proteinExistence type="inferred from homology"/>
<name>A0A6A6T1P6_9PLEO</name>
<dbReference type="InterPro" id="IPR005828">
    <property type="entry name" value="MFS_sugar_transport-like"/>
</dbReference>
<feature type="transmembrane region" description="Helical" evidence="9">
    <location>
        <begin position="100"/>
        <end position="119"/>
    </location>
</feature>
<evidence type="ECO:0000313" key="12">
    <source>
        <dbReference type="Proteomes" id="UP000799324"/>
    </source>
</evidence>
<feature type="transmembrane region" description="Helical" evidence="9">
    <location>
        <begin position="225"/>
        <end position="242"/>
    </location>
</feature>
<sequence>MSACYAPLRTSIEPDPLNHAHHRDSPSHSRSQSHSQFEHGYKKAPSPGKPAYYFTGPRLHTAISASAGTVMCLFGYEQGVFGGIMVGAPFLTYFSSPSPALLGFVTSIYDLGCCGGAILSSFIGEKLGRRWMLLIFTVIMTLGIFVQTVAQNMTWLVIGRLVAGIGNGGNTATAPVWHVECSKAEEKGRAVVKEMTVNVGGFVLSNLITLVFAGLRGDAQWRFPLGIQLLFSVVILASVWVLPESPRWLLMRGKDGEARRVLDALSESPEEAREEMGRIKESVRIEMENKASWKQVFAGGTATRRVTLGVLLQMAQQLSGINVLCYYLPLVLHRSVGLPEFTSRLLSTINALCYMLATWSSITIIERVGRRPLLMISAAFMSLAFLGISISVGIGSLHPTSRLIPGIVATVFMFLYFTAFSFGWITVPWLYPAEINSLSMRSKGAALATASDWLFNYVVVQTTPIGIHYLGWGLYAIYAVLNAGFVPFVYYFIVETGGRSLEQIDRWFKENHGWRVDKTFKKRGQEGLGLGRQSLDEEDRERLVKEFEIGSDEDE</sequence>